<reference evidence="2 3" key="1">
    <citation type="submission" date="2020-08" db="EMBL/GenBank/DDBJ databases">
        <title>Functional genomics of gut bacteria from endangered species of beetles.</title>
        <authorList>
            <person name="Carlos-Shanley C."/>
        </authorList>
    </citation>
    <scope>NUCLEOTIDE SEQUENCE [LARGE SCALE GENOMIC DNA]</scope>
    <source>
        <strain evidence="2 3">S00239</strain>
    </source>
</reference>
<dbReference type="EMBL" id="JACHLP010000001">
    <property type="protein sequence ID" value="MBB4841528.1"/>
    <property type="molecule type" value="Genomic_DNA"/>
</dbReference>
<organism evidence="2 3">
    <name type="scientific">Roseateles oligotrophus</name>
    <dbReference type="NCBI Taxonomy" id="1769250"/>
    <lineage>
        <taxon>Bacteria</taxon>
        <taxon>Pseudomonadati</taxon>
        <taxon>Pseudomonadota</taxon>
        <taxon>Betaproteobacteria</taxon>
        <taxon>Burkholderiales</taxon>
        <taxon>Sphaerotilaceae</taxon>
        <taxon>Roseateles</taxon>
    </lineage>
</organism>
<dbReference type="Proteomes" id="UP000562027">
    <property type="component" value="Unassembled WGS sequence"/>
</dbReference>
<evidence type="ECO:0000256" key="1">
    <source>
        <dbReference type="SAM" id="Phobius"/>
    </source>
</evidence>
<name>A0A840L5M7_9BURK</name>
<keyword evidence="3" id="KW-1185">Reference proteome</keyword>
<proteinExistence type="predicted"/>
<keyword evidence="1" id="KW-0472">Membrane</keyword>
<evidence type="ECO:0000313" key="2">
    <source>
        <dbReference type="EMBL" id="MBB4841528.1"/>
    </source>
</evidence>
<evidence type="ECO:0000313" key="3">
    <source>
        <dbReference type="Proteomes" id="UP000562027"/>
    </source>
</evidence>
<gene>
    <name evidence="2" type="ORF">HNP55_000023</name>
</gene>
<keyword evidence="1" id="KW-0812">Transmembrane</keyword>
<protein>
    <submittedName>
        <fullName evidence="2">Type II secretory pathway pseudopilin PulG</fullName>
    </submittedName>
</protein>
<keyword evidence="1" id="KW-1133">Transmembrane helix</keyword>
<accession>A0A840L5M7</accession>
<dbReference type="AlphaFoldDB" id="A0A840L5M7"/>
<sequence length="403" mass="43232">MNKRPNPPSHRPARQPRGVALLEALLALLIMAFGMLALAGLQNSMRRSADLAKQRGEAVRLAQQEMEWLRSFSLATPPVNADPNVLAFDDILARTLNTDAGSNTNFTVVRTIDSPLDLLETQRKDIRVSVTWTDRSEGAQIVTLDSILSRSPPSLGVALGLAPDATPVRRPGGRDGAIPLNAKDLGDKSSVFRPSPSTATVWVFNNLTGVITGVCNLPNTPVADISPIDIEACRDNALGFLLSGFVRFSAASPSDPGKPVGTALPMNLELLRSDEPTLLPSYQCFHDAPYSLPSTQTFVAYYCIVYPKISTSTLWSGRLNIVDIPLSGPSAKTICRYSADYDGDNKIGNAEHPADYVSVGAALSRQNFLVIPSGEQCPSGHAVDPSQGWFSNTATEPHQTASP</sequence>
<dbReference type="RefSeq" id="WP_184294752.1">
    <property type="nucleotide sequence ID" value="NZ_JACHLP010000001.1"/>
</dbReference>
<feature type="transmembrane region" description="Helical" evidence="1">
    <location>
        <begin position="20"/>
        <end position="41"/>
    </location>
</feature>
<comment type="caution">
    <text evidence="2">The sequence shown here is derived from an EMBL/GenBank/DDBJ whole genome shotgun (WGS) entry which is preliminary data.</text>
</comment>